<keyword evidence="3" id="KW-0597">Phosphoprotein</keyword>
<name>A0A7G3UEH8_STRT9</name>
<dbReference type="AlphaFoldDB" id="A0A7G3UEH8"/>
<dbReference type="PANTHER" id="PTHR45436:SF5">
    <property type="entry name" value="SENSOR HISTIDINE KINASE TRCS"/>
    <property type="match status" value="1"/>
</dbReference>
<organism evidence="9 10">
    <name type="scientific">Streptomyces tsukubensis (strain DSM 42081 / NBRC 108919 / NRRL 18488 / 9993)</name>
    <dbReference type="NCBI Taxonomy" id="1114943"/>
    <lineage>
        <taxon>Bacteria</taxon>
        <taxon>Bacillati</taxon>
        <taxon>Actinomycetota</taxon>
        <taxon>Actinomycetes</taxon>
        <taxon>Kitasatosporales</taxon>
        <taxon>Streptomycetaceae</taxon>
        <taxon>Streptomyces</taxon>
    </lineage>
</organism>
<dbReference type="Gene3D" id="3.30.565.10">
    <property type="entry name" value="Histidine kinase-like ATPase, C-terminal domain"/>
    <property type="match status" value="1"/>
</dbReference>
<feature type="compositionally biased region" description="Low complexity" evidence="6">
    <location>
        <begin position="342"/>
        <end position="364"/>
    </location>
</feature>
<feature type="domain" description="Histidine kinase/HSP90-like ATPase" evidence="8">
    <location>
        <begin position="219"/>
        <end position="330"/>
    </location>
</feature>
<evidence type="ECO:0000313" key="9">
    <source>
        <dbReference type="EMBL" id="QKM67775.1"/>
    </source>
</evidence>
<evidence type="ECO:0000256" key="7">
    <source>
        <dbReference type="SAM" id="Phobius"/>
    </source>
</evidence>
<evidence type="ECO:0000256" key="4">
    <source>
        <dbReference type="ARBA" id="ARBA00022679"/>
    </source>
</evidence>
<evidence type="ECO:0000256" key="2">
    <source>
        <dbReference type="ARBA" id="ARBA00012438"/>
    </source>
</evidence>
<dbReference type="SMART" id="SM00387">
    <property type="entry name" value="HATPase_c"/>
    <property type="match status" value="1"/>
</dbReference>
<keyword evidence="5" id="KW-0418">Kinase</keyword>
<dbReference type="Proteomes" id="UP000005940">
    <property type="component" value="Chromosome"/>
</dbReference>
<evidence type="ECO:0000256" key="1">
    <source>
        <dbReference type="ARBA" id="ARBA00000085"/>
    </source>
</evidence>
<dbReference type="RefSeq" id="WP_130584929.1">
    <property type="nucleotide sequence ID" value="NZ_CP029159.1"/>
</dbReference>
<dbReference type="EC" id="2.7.13.3" evidence="2"/>
<evidence type="ECO:0000259" key="8">
    <source>
        <dbReference type="SMART" id="SM00387"/>
    </source>
</evidence>
<feature type="region of interest" description="Disordered" evidence="6">
    <location>
        <begin position="333"/>
        <end position="472"/>
    </location>
</feature>
<keyword evidence="7" id="KW-0812">Transmembrane</keyword>
<gene>
    <name evidence="9" type="ORF">STSU_011945</name>
</gene>
<sequence length="472" mass="48856">MALSGAGGVIVVAALLLSTAVAVALVYRNRARRAGARATDLAAAADRFADQTVPALMTAIRQGARAGSALAAVPAPDSPAYQRVLRQIADEADRSERRRIAAVGEAGLGEKRRAAAMAACANAAGRMQAMTTGMLADLREMEHRHDDEDVLADLLHLDHRTAQAGRLADSIAVLSGARSGRRWAKPIPMESILRGAMGRVAGYQRVRIRSVADIAVAGHAAEGVMHVLAELLDNACNFSPPTTDVHGYVAEVPAGAVITVEDSGLVMGETALRRAERAVSGESGDLSTLTGTRLGLAVVGRLARKHGLTVSFRPSAIGGTGVVVMIPQELITRSRPDEPQIPAGLRRTPAATRTTTPARGGSARSADFGALPGGRTREEHDFAPATDPGAVTAPVAELPKRRRGRTLAATHPDGLPSSAAPRDGGGTNRPQSAGAGARFGAFRRAVTGQEQHTGPGAGATTPPSTPLSEDDR</sequence>
<proteinExistence type="predicted"/>
<keyword evidence="4" id="KW-0808">Transferase</keyword>
<dbReference type="GO" id="GO:0005886">
    <property type="term" value="C:plasma membrane"/>
    <property type="evidence" value="ECO:0007669"/>
    <property type="project" value="TreeGrafter"/>
</dbReference>
<feature type="compositionally biased region" description="Low complexity" evidence="6">
    <location>
        <begin position="433"/>
        <end position="445"/>
    </location>
</feature>
<reference evidence="9 10" key="1">
    <citation type="journal article" date="2012" name="J. Bacteriol.">
        <title>Draft genome of Streptomyces tsukubaensis NRRL 18488, the producer of the clinically important immunosuppressant tacrolimus (FK506).</title>
        <authorList>
            <person name="Barreiro C."/>
            <person name="Prieto C."/>
            <person name="Sola-Landa A."/>
            <person name="Solera E."/>
            <person name="Martinez-Castro M."/>
            <person name="Perez-Redondo R."/>
            <person name="Garcia-Estrada C."/>
            <person name="Aparicio J.F."/>
            <person name="Fernandez-Martinez L.T."/>
            <person name="Santos-Aberturas J."/>
            <person name="Salehi-Najafabadi Z."/>
            <person name="Rodriguez-Garcia A."/>
            <person name="Tauch A."/>
            <person name="Martin J.F."/>
        </authorList>
    </citation>
    <scope>NUCLEOTIDE SEQUENCE [LARGE SCALE GENOMIC DNA]</scope>
    <source>
        <strain evidence="10">DSM 42081 / NBRC 108919 / NRRL 18488 / 9993</strain>
    </source>
</reference>
<keyword evidence="7" id="KW-1133">Transmembrane helix</keyword>
<feature type="transmembrane region" description="Helical" evidence="7">
    <location>
        <begin position="6"/>
        <end position="27"/>
    </location>
</feature>
<dbReference type="GO" id="GO:0004673">
    <property type="term" value="F:protein histidine kinase activity"/>
    <property type="evidence" value="ECO:0007669"/>
    <property type="project" value="UniProtKB-EC"/>
</dbReference>
<evidence type="ECO:0000256" key="5">
    <source>
        <dbReference type="ARBA" id="ARBA00022777"/>
    </source>
</evidence>
<dbReference type="GO" id="GO:0000160">
    <property type="term" value="P:phosphorelay signal transduction system"/>
    <property type="evidence" value="ECO:0007669"/>
    <property type="project" value="TreeGrafter"/>
</dbReference>
<evidence type="ECO:0000256" key="3">
    <source>
        <dbReference type="ARBA" id="ARBA00022553"/>
    </source>
</evidence>
<dbReference type="EMBL" id="CP029159">
    <property type="protein sequence ID" value="QKM67775.1"/>
    <property type="molecule type" value="Genomic_DNA"/>
</dbReference>
<dbReference type="Pfam" id="PF02518">
    <property type="entry name" value="HATPase_c"/>
    <property type="match status" value="1"/>
</dbReference>
<accession>A0A7G3UEH8</accession>
<dbReference type="PANTHER" id="PTHR45436">
    <property type="entry name" value="SENSOR HISTIDINE KINASE YKOH"/>
    <property type="match status" value="1"/>
</dbReference>
<keyword evidence="9" id="KW-0547">Nucleotide-binding</keyword>
<dbReference type="SUPFAM" id="SSF55874">
    <property type="entry name" value="ATPase domain of HSP90 chaperone/DNA topoisomerase II/histidine kinase"/>
    <property type="match status" value="1"/>
</dbReference>
<keyword evidence="7" id="KW-0472">Membrane</keyword>
<evidence type="ECO:0000256" key="6">
    <source>
        <dbReference type="SAM" id="MobiDB-lite"/>
    </source>
</evidence>
<keyword evidence="9" id="KW-0067">ATP-binding</keyword>
<evidence type="ECO:0000313" key="10">
    <source>
        <dbReference type="Proteomes" id="UP000005940"/>
    </source>
</evidence>
<comment type="catalytic activity">
    <reaction evidence="1">
        <text>ATP + protein L-histidine = ADP + protein N-phospho-L-histidine.</text>
        <dbReference type="EC" id="2.7.13.3"/>
    </reaction>
</comment>
<dbReference type="InterPro" id="IPR050428">
    <property type="entry name" value="TCS_sensor_his_kinase"/>
</dbReference>
<dbReference type="InterPro" id="IPR003594">
    <property type="entry name" value="HATPase_dom"/>
</dbReference>
<dbReference type="GO" id="GO:0005524">
    <property type="term" value="F:ATP binding"/>
    <property type="evidence" value="ECO:0007669"/>
    <property type="project" value="UniProtKB-KW"/>
</dbReference>
<protein>
    <recommendedName>
        <fullName evidence="2">histidine kinase</fullName>
        <ecNumber evidence="2">2.7.13.3</ecNumber>
    </recommendedName>
</protein>
<keyword evidence="10" id="KW-1185">Reference proteome</keyword>
<dbReference type="InterPro" id="IPR036890">
    <property type="entry name" value="HATPase_C_sf"/>
</dbReference>